<feature type="coiled-coil region" evidence="4">
    <location>
        <begin position="121"/>
        <end position="159"/>
    </location>
</feature>
<dbReference type="InterPro" id="IPR059179">
    <property type="entry name" value="MLKL-like_MCAfunc"/>
</dbReference>
<evidence type="ECO:0000259" key="5">
    <source>
        <dbReference type="PROSITE" id="PS50089"/>
    </source>
</evidence>
<organism evidence="6 7">
    <name type="scientific">Klebsormidium nitens</name>
    <name type="common">Green alga</name>
    <name type="synonym">Ulothrix nitens</name>
    <dbReference type="NCBI Taxonomy" id="105231"/>
    <lineage>
        <taxon>Eukaryota</taxon>
        <taxon>Viridiplantae</taxon>
        <taxon>Streptophyta</taxon>
        <taxon>Klebsormidiophyceae</taxon>
        <taxon>Klebsormidiales</taxon>
        <taxon>Klebsormidiaceae</taxon>
        <taxon>Klebsormidium</taxon>
    </lineage>
</organism>
<dbReference type="Gene3D" id="1.20.930.20">
    <property type="entry name" value="Adaptor protein Cbl, N-terminal domain"/>
    <property type="match status" value="1"/>
</dbReference>
<dbReference type="PROSITE" id="PS50089">
    <property type="entry name" value="ZF_RING_2"/>
    <property type="match status" value="1"/>
</dbReference>
<dbReference type="Pfam" id="PF04564">
    <property type="entry name" value="U-box"/>
    <property type="match status" value="1"/>
</dbReference>
<evidence type="ECO:0000256" key="4">
    <source>
        <dbReference type="SAM" id="Coils"/>
    </source>
</evidence>
<accession>A0A1Y1IIC8</accession>
<name>A0A1Y1IIC8_KLENI</name>
<dbReference type="InterPro" id="IPR003613">
    <property type="entry name" value="Ubox_domain"/>
</dbReference>
<dbReference type="Gene3D" id="1.25.10.10">
    <property type="entry name" value="Leucine-rich Repeat Variant"/>
    <property type="match status" value="3"/>
</dbReference>
<dbReference type="EMBL" id="DF237604">
    <property type="protein sequence ID" value="GAQ90554.1"/>
    <property type="molecule type" value="Genomic_DNA"/>
</dbReference>
<dbReference type="CDD" id="cd21037">
    <property type="entry name" value="MLKL_NTD"/>
    <property type="match status" value="1"/>
</dbReference>
<dbReference type="PANTHER" id="PTHR22849">
    <property type="entry name" value="WDSAM1 PROTEIN"/>
    <property type="match status" value="1"/>
</dbReference>
<dbReference type="GO" id="GO:0007166">
    <property type="term" value="P:cell surface receptor signaling pathway"/>
    <property type="evidence" value="ECO:0007669"/>
    <property type="project" value="InterPro"/>
</dbReference>
<keyword evidence="3" id="KW-0863">Zinc-finger</keyword>
<reference evidence="6 7" key="1">
    <citation type="journal article" date="2014" name="Nat. Commun.">
        <title>Klebsormidium flaccidum genome reveals primary factors for plant terrestrial adaptation.</title>
        <authorList>
            <person name="Hori K."/>
            <person name="Maruyama F."/>
            <person name="Fujisawa T."/>
            <person name="Togashi T."/>
            <person name="Yamamoto N."/>
            <person name="Seo M."/>
            <person name="Sato S."/>
            <person name="Yamada T."/>
            <person name="Mori H."/>
            <person name="Tajima N."/>
            <person name="Moriyama T."/>
            <person name="Ikeuchi M."/>
            <person name="Watanabe M."/>
            <person name="Wada H."/>
            <person name="Kobayashi K."/>
            <person name="Saito M."/>
            <person name="Masuda T."/>
            <person name="Sasaki-Sekimoto Y."/>
            <person name="Mashiguchi K."/>
            <person name="Awai K."/>
            <person name="Shimojima M."/>
            <person name="Masuda S."/>
            <person name="Iwai M."/>
            <person name="Nobusawa T."/>
            <person name="Narise T."/>
            <person name="Kondo S."/>
            <person name="Saito H."/>
            <person name="Sato R."/>
            <person name="Murakawa M."/>
            <person name="Ihara Y."/>
            <person name="Oshima-Yamada Y."/>
            <person name="Ohtaka K."/>
            <person name="Satoh M."/>
            <person name="Sonobe K."/>
            <person name="Ishii M."/>
            <person name="Ohtani R."/>
            <person name="Kanamori-Sato M."/>
            <person name="Honoki R."/>
            <person name="Miyazaki D."/>
            <person name="Mochizuki H."/>
            <person name="Umetsu J."/>
            <person name="Higashi K."/>
            <person name="Shibata D."/>
            <person name="Kamiya Y."/>
            <person name="Sato N."/>
            <person name="Nakamura Y."/>
            <person name="Tabata S."/>
            <person name="Ida S."/>
            <person name="Kurokawa K."/>
            <person name="Ohta H."/>
        </authorList>
    </citation>
    <scope>NUCLEOTIDE SEQUENCE [LARGE SCALE GENOMIC DNA]</scope>
    <source>
        <strain evidence="6 7">NIES-2285</strain>
    </source>
</reference>
<evidence type="ECO:0000313" key="7">
    <source>
        <dbReference type="Proteomes" id="UP000054558"/>
    </source>
</evidence>
<sequence length="1354" mass="145664">MAGHAVGAALSLAKKLYAAIQTVPQLRRQCANLEEVVLSLEAVIEDLANAEDDPNVQDLLGKLQDALQEGLDIVQQGEGKGLHDWARLVFQGENVARKLAAVSGRIELGLTSLLPGMKGQMGKINKDVAEVNAQLRELKEQLNRIAEAIDENRAEISDRVRKVAERGASSIGAQHNEERIIELLAGSSMGTVSMVGLEKEWKNFRSEAMLGPDQKQVWLSDADMLIEDIMFRHLLDMEKLLKATEKTEQESMRLKEESKMAAKNAAENEKLRRSLAQVSNELKAATESPGTSQEALKDANVEINRGMPAHILERMLNELHAKAGLAKESTKSDHEKADHLYPRSFTCRICSCTLEDPVVVETGYSFCQKCLEQHLQSDTPTCPITRRPMNTSIVIKNIDLQLAITNWWEWLSDWIGRERALLSSLRPSDPPRSNTSSPRHERHINGLVDEDASSAVDAEVTKDHDVVSALSNLSLDDGLNAKVAIGAAQLTNLLQAHPQKWKQMCGAQAIKPLVRILRMKGQVRLFGITALEAMMAVAVREAYENNNEEAEKACGEIIDEARDSLLELLSDESPAVRAKAAETIGHCLEVQTVAVLLAKQERPGLITGLMHLSFAEDLHEMMHGVHGPATIESVRGIGRRVLCQLARVVVTNQAQSAKPATDPAPEDVVDCLWKLVHDPFTTIEALHMLTRLARGGASGLSAPSVAEGAHARTALLTYLLGQAESNKPLRLPLAEFLSGLAATTSKPGDLLETGGVDKLLRLLQVSVKEIEAEPGVAEGWACLSFLVDVLATTSMGEGEGEEETQVRSAVERRDLSVATLLELLKLTIQQFVPRARFFDLSSSLQDSVQTFQSSALRCVGLLSVSEPFSRYFIEEGGVELISQVLEAVRSAGLRTRDCAKALAGLMVACPVKAEAALKNSVALLGLCKILDGGKGDERLAALDVLKWVESTTSVAENLEPAWLCPVGEESAKCRAAGAKLFDKLSSSWGDRDTDAISAALDFLADAHKRGLRGGPAAHSVLQAVKTLTTNVQNCTALLGDEHGVDVLVQVAKRLKIPTAQIMMQICERIPDTAAADSRFVAALVSLLDDPDARSLAAVALDKLASSAASLGGLAGGRNEHVTVLLKAVPLARAEDKVVLVRVLWRLCKAIGAAVAEAVVSGEGVKIMFTAAGTLEASGRTGDAVACLVAIYNLKVPSTDLGRDIVAAGATTFLVNLLEASVDRSVEDRTVRYAMYFLGCAADADPDACIDAGLVRALGTYLEITKGKEQCTLVGIELIAALVSSERAKTAIVKTSAAAHCADLMKGGKRCRAKAPNSPCEGVCVAEATRLTEELARPRSKSSWRGTLGRVSSTS</sequence>
<feature type="coiled-coil region" evidence="4">
    <location>
        <begin position="533"/>
        <end position="560"/>
    </location>
</feature>
<dbReference type="InterPro" id="IPR011989">
    <property type="entry name" value="ARM-like"/>
</dbReference>
<proteinExistence type="predicted"/>
<dbReference type="InterPro" id="IPR016024">
    <property type="entry name" value="ARM-type_fold"/>
</dbReference>
<comment type="catalytic activity">
    <reaction evidence="1">
        <text>S-ubiquitinyl-[E2 ubiquitin-conjugating enzyme]-L-cysteine + [acceptor protein]-L-lysine = [E2 ubiquitin-conjugating enzyme]-L-cysteine + N(6)-ubiquitinyl-[acceptor protein]-L-lysine.</text>
        <dbReference type="EC" id="2.3.2.27"/>
    </reaction>
</comment>
<dbReference type="InterPro" id="IPR001841">
    <property type="entry name" value="Znf_RING"/>
</dbReference>
<dbReference type="SUPFAM" id="SSF48371">
    <property type="entry name" value="ARM repeat"/>
    <property type="match status" value="2"/>
</dbReference>
<dbReference type="GO" id="GO:0016567">
    <property type="term" value="P:protein ubiquitination"/>
    <property type="evidence" value="ECO:0007669"/>
    <property type="project" value="UniProtKB-UniPathway"/>
</dbReference>
<protein>
    <recommendedName>
        <fullName evidence="2">RING-type E3 ubiquitin transferase</fullName>
        <ecNumber evidence="2">2.3.2.27</ecNumber>
    </recommendedName>
</protein>
<dbReference type="GO" id="GO:0061630">
    <property type="term" value="F:ubiquitin protein ligase activity"/>
    <property type="evidence" value="ECO:0007669"/>
    <property type="project" value="UniProtKB-EC"/>
</dbReference>
<dbReference type="InterPro" id="IPR013083">
    <property type="entry name" value="Znf_RING/FYVE/PHD"/>
</dbReference>
<dbReference type="UniPathway" id="UPA00143"/>
<keyword evidence="4" id="KW-0175">Coiled coil</keyword>
<dbReference type="InterPro" id="IPR045185">
    <property type="entry name" value="PUB22/23/24-like"/>
</dbReference>
<feature type="coiled-coil region" evidence="4">
    <location>
        <begin position="237"/>
        <end position="288"/>
    </location>
</feature>
<dbReference type="Gene3D" id="3.30.40.10">
    <property type="entry name" value="Zinc/RING finger domain, C3HC4 (zinc finger)"/>
    <property type="match status" value="1"/>
</dbReference>
<gene>
    <name evidence="6" type="ORF">KFL_006550040</name>
</gene>
<keyword evidence="3" id="KW-0862">Zinc</keyword>
<dbReference type="SUPFAM" id="SSF57850">
    <property type="entry name" value="RING/U-box"/>
    <property type="match status" value="1"/>
</dbReference>
<dbReference type="GO" id="GO:0008270">
    <property type="term" value="F:zinc ion binding"/>
    <property type="evidence" value="ECO:0007669"/>
    <property type="project" value="UniProtKB-KW"/>
</dbReference>
<dbReference type="Proteomes" id="UP000054558">
    <property type="component" value="Unassembled WGS sequence"/>
</dbReference>
<keyword evidence="7" id="KW-1185">Reference proteome</keyword>
<feature type="domain" description="RING-type" evidence="5">
    <location>
        <begin position="347"/>
        <end position="386"/>
    </location>
</feature>
<dbReference type="EC" id="2.3.2.27" evidence="2"/>
<dbReference type="SMART" id="SM00504">
    <property type="entry name" value="Ubox"/>
    <property type="match status" value="1"/>
</dbReference>
<evidence type="ECO:0000256" key="1">
    <source>
        <dbReference type="ARBA" id="ARBA00000900"/>
    </source>
</evidence>
<dbReference type="PANTHER" id="PTHR22849:SF112">
    <property type="entry name" value="U-BOX DOMAIN-CONTAINING PROTEIN 26"/>
    <property type="match status" value="1"/>
</dbReference>
<evidence type="ECO:0000256" key="2">
    <source>
        <dbReference type="ARBA" id="ARBA00012483"/>
    </source>
</evidence>
<evidence type="ECO:0000313" key="6">
    <source>
        <dbReference type="EMBL" id="GAQ90554.1"/>
    </source>
</evidence>
<evidence type="ECO:0000256" key="3">
    <source>
        <dbReference type="PROSITE-ProRule" id="PRU00175"/>
    </source>
</evidence>
<dbReference type="InterPro" id="IPR036537">
    <property type="entry name" value="Adaptor_Cbl_N_dom_sf"/>
</dbReference>
<keyword evidence="3" id="KW-0479">Metal-binding</keyword>